<evidence type="ECO:0000313" key="4">
    <source>
        <dbReference type="Proteomes" id="UP000595841"/>
    </source>
</evidence>
<gene>
    <name evidence="3" type="ORF">JI735_33085</name>
</gene>
<keyword evidence="4" id="KW-1185">Reference proteome</keyword>
<keyword evidence="2" id="KW-1133">Transmembrane helix</keyword>
<evidence type="ECO:0000313" key="3">
    <source>
        <dbReference type="EMBL" id="QQZ61161.1"/>
    </source>
</evidence>
<keyword evidence="2" id="KW-0812">Transmembrane</keyword>
<dbReference type="Proteomes" id="UP000595841">
    <property type="component" value="Chromosome"/>
</dbReference>
<evidence type="ECO:0000256" key="1">
    <source>
        <dbReference type="SAM" id="MobiDB-lite"/>
    </source>
</evidence>
<feature type="compositionally biased region" description="Low complexity" evidence="1">
    <location>
        <begin position="54"/>
        <end position="71"/>
    </location>
</feature>
<evidence type="ECO:0000256" key="2">
    <source>
        <dbReference type="SAM" id="Phobius"/>
    </source>
</evidence>
<dbReference type="AlphaFoldDB" id="A0A974PCU3"/>
<dbReference type="EMBL" id="CP068595">
    <property type="protein sequence ID" value="QQZ61161.1"/>
    <property type="molecule type" value="Genomic_DNA"/>
</dbReference>
<feature type="region of interest" description="Disordered" evidence="1">
    <location>
        <begin position="30"/>
        <end position="71"/>
    </location>
</feature>
<organism evidence="3 4">
    <name type="scientific">Paenibacillus sonchi</name>
    <dbReference type="NCBI Taxonomy" id="373687"/>
    <lineage>
        <taxon>Bacteria</taxon>
        <taxon>Bacillati</taxon>
        <taxon>Bacillota</taxon>
        <taxon>Bacilli</taxon>
        <taxon>Bacillales</taxon>
        <taxon>Paenibacillaceae</taxon>
        <taxon>Paenibacillus</taxon>
        <taxon>Paenibacillus sonchi group</taxon>
    </lineage>
</organism>
<reference evidence="3 4" key="1">
    <citation type="submission" date="2021-01" db="EMBL/GenBank/DDBJ databases">
        <title>Whole genome sequence of Paenibacillus sonchi LMG 24727 for comparative genomics.</title>
        <authorList>
            <person name="Lee G."/>
            <person name="Kim M.-J."/>
            <person name="Lim K."/>
            <person name="Shin J.-H."/>
        </authorList>
    </citation>
    <scope>NUCLEOTIDE SEQUENCE [LARGE SCALE GENOMIC DNA]</scope>
    <source>
        <strain evidence="3 4">LMG 24727</strain>
    </source>
</reference>
<proteinExistence type="predicted"/>
<name>A0A974PCU3_9BACL</name>
<feature type="transmembrane region" description="Helical" evidence="2">
    <location>
        <begin position="5"/>
        <end position="24"/>
    </location>
</feature>
<dbReference type="KEGG" id="pson:JI735_33085"/>
<protein>
    <submittedName>
        <fullName evidence="3">Uncharacterized protein</fullName>
    </submittedName>
</protein>
<sequence length="185" mass="21138">MKRKIWAFTGGIVIVGLIVTWAAWPHQDSSQIPESTNTVSAVDPSNINIPEIEPSPTTSSQNPSPSSSPSLLPKLPLSLPYLKLLYFSRKRDRRILKYLLPNLQKHKNLPSRLSQKLRHLQNLNLLLLLQLMRKRQLNQINKRMNPKLEPKIMMGRYTFLALDGLRTKETIRGTPVNQMAIGTNR</sequence>
<keyword evidence="2" id="KW-0472">Membrane</keyword>
<accession>A0A974PCU3</accession>
<feature type="compositionally biased region" description="Polar residues" evidence="1">
    <location>
        <begin position="30"/>
        <end position="48"/>
    </location>
</feature>